<dbReference type="OrthoDB" id="5440at2759"/>
<evidence type="ECO:0008006" key="4">
    <source>
        <dbReference type="Google" id="ProtNLM"/>
    </source>
</evidence>
<dbReference type="PANTHER" id="PTHR38436">
    <property type="entry name" value="POLYKETIDE CYCLASE SNOAL-LIKE DOMAIN"/>
    <property type="match status" value="1"/>
</dbReference>
<evidence type="ECO:0000313" key="2">
    <source>
        <dbReference type="EMBL" id="OJJ30680.1"/>
    </source>
</evidence>
<feature type="region of interest" description="Disordered" evidence="1">
    <location>
        <begin position="1"/>
        <end position="40"/>
    </location>
</feature>
<dbReference type="VEuPathDB" id="FungiDB:ASPWEDRAFT_120676"/>
<dbReference type="SUPFAM" id="SSF54427">
    <property type="entry name" value="NTF2-like"/>
    <property type="match status" value="1"/>
</dbReference>
<feature type="compositionally biased region" description="Basic residues" evidence="1">
    <location>
        <begin position="1"/>
        <end position="13"/>
    </location>
</feature>
<feature type="region of interest" description="Disordered" evidence="1">
    <location>
        <begin position="74"/>
        <end position="95"/>
    </location>
</feature>
<reference evidence="3" key="1">
    <citation type="journal article" date="2017" name="Genome Biol.">
        <title>Comparative genomics reveals high biological diversity and specific adaptations in the industrially and medically important fungal genus Aspergillus.</title>
        <authorList>
            <person name="de Vries R.P."/>
            <person name="Riley R."/>
            <person name="Wiebenga A."/>
            <person name="Aguilar-Osorio G."/>
            <person name="Amillis S."/>
            <person name="Uchima C.A."/>
            <person name="Anderluh G."/>
            <person name="Asadollahi M."/>
            <person name="Askin M."/>
            <person name="Barry K."/>
            <person name="Battaglia E."/>
            <person name="Bayram O."/>
            <person name="Benocci T."/>
            <person name="Braus-Stromeyer S.A."/>
            <person name="Caldana C."/>
            <person name="Canovas D."/>
            <person name="Cerqueira G.C."/>
            <person name="Chen F."/>
            <person name="Chen W."/>
            <person name="Choi C."/>
            <person name="Clum A."/>
            <person name="Dos Santos R.A."/>
            <person name="Damasio A.R."/>
            <person name="Diallinas G."/>
            <person name="Emri T."/>
            <person name="Fekete E."/>
            <person name="Flipphi M."/>
            <person name="Freyberg S."/>
            <person name="Gallo A."/>
            <person name="Gournas C."/>
            <person name="Habgood R."/>
            <person name="Hainaut M."/>
            <person name="Harispe M.L."/>
            <person name="Henrissat B."/>
            <person name="Hilden K.S."/>
            <person name="Hope R."/>
            <person name="Hossain A."/>
            <person name="Karabika E."/>
            <person name="Karaffa L."/>
            <person name="Karanyi Z."/>
            <person name="Krasevec N."/>
            <person name="Kuo A."/>
            <person name="Kusch H."/>
            <person name="LaButti K."/>
            <person name="Lagendijk E.L."/>
            <person name="Lapidus A."/>
            <person name="Levasseur A."/>
            <person name="Lindquist E."/>
            <person name="Lipzen A."/>
            <person name="Logrieco A.F."/>
            <person name="MacCabe A."/>
            <person name="Maekelae M.R."/>
            <person name="Malavazi I."/>
            <person name="Melin P."/>
            <person name="Meyer V."/>
            <person name="Mielnichuk N."/>
            <person name="Miskei M."/>
            <person name="Molnar A.P."/>
            <person name="Mule G."/>
            <person name="Ngan C.Y."/>
            <person name="Orejas M."/>
            <person name="Orosz E."/>
            <person name="Ouedraogo J.P."/>
            <person name="Overkamp K.M."/>
            <person name="Park H.-S."/>
            <person name="Perrone G."/>
            <person name="Piumi F."/>
            <person name="Punt P.J."/>
            <person name="Ram A.F."/>
            <person name="Ramon A."/>
            <person name="Rauscher S."/>
            <person name="Record E."/>
            <person name="Riano-Pachon D.M."/>
            <person name="Robert V."/>
            <person name="Roehrig J."/>
            <person name="Ruller R."/>
            <person name="Salamov A."/>
            <person name="Salih N.S."/>
            <person name="Samson R.A."/>
            <person name="Sandor E."/>
            <person name="Sanguinetti M."/>
            <person name="Schuetze T."/>
            <person name="Sepcic K."/>
            <person name="Shelest E."/>
            <person name="Sherlock G."/>
            <person name="Sophianopoulou V."/>
            <person name="Squina F.M."/>
            <person name="Sun H."/>
            <person name="Susca A."/>
            <person name="Todd R.B."/>
            <person name="Tsang A."/>
            <person name="Unkles S.E."/>
            <person name="van de Wiele N."/>
            <person name="van Rossen-Uffink D."/>
            <person name="Oliveira J.V."/>
            <person name="Vesth T.C."/>
            <person name="Visser J."/>
            <person name="Yu J.-H."/>
            <person name="Zhou M."/>
            <person name="Andersen M.R."/>
            <person name="Archer D.B."/>
            <person name="Baker S.E."/>
            <person name="Benoit I."/>
            <person name="Brakhage A.A."/>
            <person name="Braus G.H."/>
            <person name="Fischer R."/>
            <person name="Frisvad J.C."/>
            <person name="Goldman G.H."/>
            <person name="Houbraken J."/>
            <person name="Oakley B."/>
            <person name="Pocsi I."/>
            <person name="Scazzocchio C."/>
            <person name="Seiboth B."/>
            <person name="vanKuyk P.A."/>
            <person name="Wortman J."/>
            <person name="Dyer P.S."/>
            <person name="Grigoriev I.V."/>
        </authorList>
    </citation>
    <scope>NUCLEOTIDE SEQUENCE [LARGE SCALE GENOMIC DNA]</scope>
    <source>
        <strain evidence="3">DTO 134E9</strain>
    </source>
</reference>
<evidence type="ECO:0000313" key="3">
    <source>
        <dbReference type="Proteomes" id="UP000184383"/>
    </source>
</evidence>
<dbReference type="AlphaFoldDB" id="A0A1L9R6Y9"/>
<name>A0A1L9R6Y9_ASPWE</name>
<dbReference type="RefSeq" id="XP_040684357.1">
    <property type="nucleotide sequence ID" value="XM_040829005.1"/>
</dbReference>
<accession>A0A1L9R6Y9</accession>
<dbReference type="Gene3D" id="3.10.450.50">
    <property type="match status" value="1"/>
</dbReference>
<dbReference type="InterPro" id="IPR032710">
    <property type="entry name" value="NTF2-like_dom_sf"/>
</dbReference>
<organism evidence="2 3">
    <name type="scientific">Aspergillus wentii DTO 134E9</name>
    <dbReference type="NCBI Taxonomy" id="1073089"/>
    <lineage>
        <taxon>Eukaryota</taxon>
        <taxon>Fungi</taxon>
        <taxon>Dikarya</taxon>
        <taxon>Ascomycota</taxon>
        <taxon>Pezizomycotina</taxon>
        <taxon>Eurotiomycetes</taxon>
        <taxon>Eurotiomycetidae</taxon>
        <taxon>Eurotiales</taxon>
        <taxon>Aspergillaceae</taxon>
        <taxon>Aspergillus</taxon>
        <taxon>Aspergillus subgen. Cremei</taxon>
    </lineage>
</organism>
<dbReference type="InterPro" id="IPR009959">
    <property type="entry name" value="Cyclase_SnoaL-like"/>
</dbReference>
<dbReference type="GO" id="GO:0030638">
    <property type="term" value="P:polyketide metabolic process"/>
    <property type="evidence" value="ECO:0007669"/>
    <property type="project" value="InterPro"/>
</dbReference>
<evidence type="ECO:0000256" key="1">
    <source>
        <dbReference type="SAM" id="MobiDB-lite"/>
    </source>
</evidence>
<sequence length="458" mass="51472">MEKIRQHLSRRRSSNSSASLRSPTYYASTNGDKRSKNSSPRHLILTSNTLDFDQSIIRRFQAEGFDVEYIPFLGGNEDPERDRKELENRLHEREDDLEPGERYAVVAYNRPAFLLLASHHQSTTTTNPFPRLCALVTYYPDNPFATKEYDQSNLAPCVPPATNGTSSSSTYSPLSLLPVQIHLADHQSSSFWDNYSNNPNKKRHRCHVFFYPESEVGFAEPSGKYYDRISSRLAWSRALDCVKRGFGAGGSSWTIPDIETVWEDYWRNLQFDSSKQADADRHADQALQMMVGSSGERSSHDQHDDHNGAPVVNCVPTMVGGSDRTSLSTFYTTHFYPSGPPSQHIRLLSRTVGPDRIVDEVIVSFRHTEEIPWILPHVPPTDRDVRVPLVMTASFCAGKLAQQNLYWDQASVLVQVGLLDPMLIPGGFKATGKTRDGREMPGRLPVIGVEGAERVLNG</sequence>
<dbReference type="STRING" id="1073089.A0A1L9R6Y9"/>
<feature type="compositionally biased region" description="Basic and acidic residues" evidence="1">
    <location>
        <begin position="78"/>
        <end position="94"/>
    </location>
</feature>
<protein>
    <recommendedName>
        <fullName evidence="4">Dienelactone hydrolase domain-containing protein</fullName>
    </recommendedName>
</protein>
<dbReference type="PANTHER" id="PTHR38436:SF3">
    <property type="entry name" value="CARBOXYMETHYLENEBUTENOLIDASE-RELATED"/>
    <property type="match status" value="1"/>
</dbReference>
<gene>
    <name evidence="2" type="ORF">ASPWEDRAFT_120676</name>
</gene>
<dbReference type="GeneID" id="63744853"/>
<keyword evidence="3" id="KW-1185">Reference proteome</keyword>
<dbReference type="EMBL" id="KV878217">
    <property type="protein sequence ID" value="OJJ30680.1"/>
    <property type="molecule type" value="Genomic_DNA"/>
</dbReference>
<proteinExistence type="predicted"/>
<dbReference type="Proteomes" id="UP000184383">
    <property type="component" value="Unassembled WGS sequence"/>
</dbReference>